<evidence type="ECO:0000256" key="7">
    <source>
        <dbReference type="ARBA" id="ARBA00023002"/>
    </source>
</evidence>
<dbReference type="Pfam" id="PF00067">
    <property type="entry name" value="p450"/>
    <property type="match status" value="1"/>
</dbReference>
<dbReference type="PRINTS" id="PR00385">
    <property type="entry name" value="P450"/>
</dbReference>
<evidence type="ECO:0000256" key="1">
    <source>
        <dbReference type="ARBA" id="ARBA00004167"/>
    </source>
</evidence>
<evidence type="ECO:0000256" key="2">
    <source>
        <dbReference type="ARBA" id="ARBA00010617"/>
    </source>
</evidence>
<dbReference type="SUPFAM" id="SSF48264">
    <property type="entry name" value="Cytochrome P450"/>
    <property type="match status" value="1"/>
</dbReference>
<dbReference type="EMBL" id="CAADRP010001874">
    <property type="protein sequence ID" value="VFU55124.1"/>
    <property type="molecule type" value="Genomic_DNA"/>
</dbReference>
<evidence type="ECO:0000256" key="4">
    <source>
        <dbReference type="ARBA" id="ARBA00022692"/>
    </source>
</evidence>
<keyword evidence="8 11" id="KW-0408">Iron</keyword>
<keyword evidence="10 13" id="KW-0472">Membrane</keyword>
<comment type="subcellular location">
    <subcellularLocation>
        <location evidence="1">Membrane</location>
        <topology evidence="1">Single-pass membrane protein</topology>
    </subcellularLocation>
</comment>
<evidence type="ECO:0000256" key="10">
    <source>
        <dbReference type="ARBA" id="ARBA00023136"/>
    </source>
</evidence>
<gene>
    <name evidence="14" type="ORF">SVIM_LOCUS390222</name>
</gene>
<keyword evidence="7 12" id="KW-0560">Oxidoreductase</keyword>
<evidence type="ECO:0000256" key="8">
    <source>
        <dbReference type="ARBA" id="ARBA00023004"/>
    </source>
</evidence>
<dbReference type="PANTHER" id="PTHR24282">
    <property type="entry name" value="CYTOCHROME P450 FAMILY MEMBER"/>
    <property type="match status" value="1"/>
</dbReference>
<name>A0A6N2N2Q7_SALVM</name>
<accession>A0A6N2N2Q7</accession>
<comment type="similarity">
    <text evidence="2 12">Belongs to the cytochrome P450 family.</text>
</comment>
<dbReference type="Gene3D" id="1.10.630.10">
    <property type="entry name" value="Cytochrome P450"/>
    <property type="match status" value="1"/>
</dbReference>
<evidence type="ECO:0000256" key="9">
    <source>
        <dbReference type="ARBA" id="ARBA00023033"/>
    </source>
</evidence>
<sequence length="599" mass="68504">MVKLLLYYCWLIKLLAISFLAFVLLLKIVVLLWWKPRRIEHHFARQGIRGPPYRIFIGNVKELVEMMLKASSQPMPFSHNILPRVLSFYHHWKKIYGTSFNNFSVLDVEVPSFGLLQFFMMKVKVVLEDVLKFLLGRCKHHHLLASLLNVTPPVLLADVLGPNINFSGVTFLQRTTFLVWFGPTVRLTLSDPDLIQEIFTSKSEFYEKIEAHPLVKQLEGDGLLSLKGEKWAHHRKIITPTFHMENLKLLVPVVAKSVMDMLEPWYSTMSDSDEVEIEVSEWFQTLTEEVITRTAFGSSYEDGKAIFRLQAQQMVLAAVAFQRVLIPGYRFFPTKRNVNSWRLDREISKSLMKLIERRRENSSNKTRHHGPKDLLGLMIQASNSSSDDHVTVHDIVEECKSFFFAGKQTTSNLLTWTTVLLAMHPQWQVQARAEVLRVCGSRDTPTKDDVVKLKTLSMILNESLRLYPPTIATIRRSKADVELGGYKIPRGTELLIPILALHHDQSIWGHDANEFNPGRFSNGVARAAKHHVAFIPFGLGARTCIGQNLAILQAKLTLAIILQRFSFRLATSYQHAPTVLMLLYPQFGAPIIFQRLSTP</sequence>
<reference evidence="14" key="1">
    <citation type="submission" date="2019-03" db="EMBL/GenBank/DDBJ databases">
        <authorList>
            <person name="Mank J."/>
            <person name="Almeida P."/>
        </authorList>
    </citation>
    <scope>NUCLEOTIDE SEQUENCE</scope>
    <source>
        <strain evidence="14">78183</strain>
    </source>
</reference>
<dbReference type="PROSITE" id="PS00086">
    <property type="entry name" value="CYTOCHROME_P450"/>
    <property type="match status" value="1"/>
</dbReference>
<dbReference type="GO" id="GO:0020037">
    <property type="term" value="F:heme binding"/>
    <property type="evidence" value="ECO:0007669"/>
    <property type="project" value="InterPro"/>
</dbReference>
<keyword evidence="5 11" id="KW-0479">Metal-binding</keyword>
<dbReference type="GO" id="GO:0005506">
    <property type="term" value="F:iron ion binding"/>
    <property type="evidence" value="ECO:0007669"/>
    <property type="project" value="InterPro"/>
</dbReference>
<dbReference type="InterPro" id="IPR002401">
    <property type="entry name" value="Cyt_P450_E_grp-I"/>
</dbReference>
<evidence type="ECO:0000256" key="3">
    <source>
        <dbReference type="ARBA" id="ARBA00022617"/>
    </source>
</evidence>
<protein>
    <recommendedName>
        <fullName evidence="15">Cytochrome P450</fullName>
    </recommendedName>
</protein>
<evidence type="ECO:0008006" key="15">
    <source>
        <dbReference type="Google" id="ProtNLM"/>
    </source>
</evidence>
<evidence type="ECO:0000313" key="14">
    <source>
        <dbReference type="EMBL" id="VFU55124.1"/>
    </source>
</evidence>
<dbReference type="InterPro" id="IPR017972">
    <property type="entry name" value="Cyt_P450_CS"/>
</dbReference>
<comment type="cofactor">
    <cofactor evidence="11">
        <name>heme</name>
        <dbReference type="ChEBI" id="CHEBI:30413"/>
    </cofactor>
</comment>
<feature type="transmembrane region" description="Helical" evidence="13">
    <location>
        <begin position="7"/>
        <end position="34"/>
    </location>
</feature>
<keyword evidence="9 12" id="KW-0503">Monooxygenase</keyword>
<dbReference type="InterPro" id="IPR001128">
    <property type="entry name" value="Cyt_P450"/>
</dbReference>
<dbReference type="GO" id="GO:0016131">
    <property type="term" value="P:brassinosteroid metabolic process"/>
    <property type="evidence" value="ECO:0007669"/>
    <property type="project" value="TreeGrafter"/>
</dbReference>
<dbReference type="FunFam" id="1.10.630.10:FF:000029">
    <property type="entry name" value="Cytochrome P450 734A1"/>
    <property type="match status" value="1"/>
</dbReference>
<dbReference type="GO" id="GO:0004497">
    <property type="term" value="F:monooxygenase activity"/>
    <property type="evidence" value="ECO:0007669"/>
    <property type="project" value="UniProtKB-KW"/>
</dbReference>
<dbReference type="InterPro" id="IPR050665">
    <property type="entry name" value="Cytochrome_P450_Monooxygen"/>
</dbReference>
<evidence type="ECO:0000256" key="13">
    <source>
        <dbReference type="SAM" id="Phobius"/>
    </source>
</evidence>
<evidence type="ECO:0000256" key="11">
    <source>
        <dbReference type="PIRSR" id="PIRSR602401-1"/>
    </source>
</evidence>
<organism evidence="14">
    <name type="scientific">Salix viminalis</name>
    <name type="common">Common osier</name>
    <name type="synonym">Basket willow</name>
    <dbReference type="NCBI Taxonomy" id="40686"/>
    <lineage>
        <taxon>Eukaryota</taxon>
        <taxon>Viridiplantae</taxon>
        <taxon>Streptophyta</taxon>
        <taxon>Embryophyta</taxon>
        <taxon>Tracheophyta</taxon>
        <taxon>Spermatophyta</taxon>
        <taxon>Magnoliopsida</taxon>
        <taxon>eudicotyledons</taxon>
        <taxon>Gunneridae</taxon>
        <taxon>Pentapetalae</taxon>
        <taxon>rosids</taxon>
        <taxon>fabids</taxon>
        <taxon>Malpighiales</taxon>
        <taxon>Salicaceae</taxon>
        <taxon>Saliceae</taxon>
        <taxon>Salix</taxon>
    </lineage>
</organism>
<evidence type="ECO:0000256" key="12">
    <source>
        <dbReference type="RuleBase" id="RU000461"/>
    </source>
</evidence>
<evidence type="ECO:0000256" key="5">
    <source>
        <dbReference type="ARBA" id="ARBA00022723"/>
    </source>
</evidence>
<dbReference type="GO" id="GO:0016020">
    <property type="term" value="C:membrane"/>
    <property type="evidence" value="ECO:0007669"/>
    <property type="project" value="UniProtKB-SubCell"/>
</dbReference>
<keyword evidence="4 13" id="KW-0812">Transmembrane</keyword>
<keyword evidence="6 13" id="KW-1133">Transmembrane helix</keyword>
<keyword evidence="3 11" id="KW-0349">Heme</keyword>
<dbReference type="PANTHER" id="PTHR24282:SF224">
    <property type="entry name" value="CYTOCHROME P450 734A1"/>
    <property type="match status" value="1"/>
</dbReference>
<proteinExistence type="inferred from homology"/>
<dbReference type="AlphaFoldDB" id="A0A6N2N2Q7"/>
<dbReference type="GO" id="GO:0010268">
    <property type="term" value="P:brassinosteroid homeostasis"/>
    <property type="evidence" value="ECO:0007669"/>
    <property type="project" value="TreeGrafter"/>
</dbReference>
<dbReference type="InterPro" id="IPR036396">
    <property type="entry name" value="Cyt_P450_sf"/>
</dbReference>
<dbReference type="PRINTS" id="PR00463">
    <property type="entry name" value="EP450I"/>
</dbReference>
<feature type="binding site" description="axial binding residue" evidence="11">
    <location>
        <position position="544"/>
    </location>
    <ligand>
        <name>heme</name>
        <dbReference type="ChEBI" id="CHEBI:30413"/>
    </ligand>
    <ligandPart>
        <name>Fe</name>
        <dbReference type="ChEBI" id="CHEBI:18248"/>
    </ligandPart>
</feature>
<dbReference type="GO" id="GO:0016705">
    <property type="term" value="F:oxidoreductase activity, acting on paired donors, with incorporation or reduction of molecular oxygen"/>
    <property type="evidence" value="ECO:0007669"/>
    <property type="project" value="InterPro"/>
</dbReference>
<dbReference type="CDD" id="cd20639">
    <property type="entry name" value="CYP734"/>
    <property type="match status" value="1"/>
</dbReference>
<evidence type="ECO:0000256" key="6">
    <source>
        <dbReference type="ARBA" id="ARBA00022989"/>
    </source>
</evidence>